<comment type="similarity">
    <text evidence="1">Belongs to the ARG7 family.</text>
</comment>
<evidence type="ECO:0008006" key="6">
    <source>
        <dbReference type="Google" id="ProtNLM"/>
    </source>
</evidence>
<gene>
    <name evidence="4" type="ORF">LWI28_006566</name>
</gene>
<name>A0AAD5J4I5_ACENE</name>
<accession>A0AAD5J4I5</accession>
<reference evidence="4" key="1">
    <citation type="journal article" date="2022" name="Plant J.">
        <title>Strategies of tolerance reflected in two North American maple genomes.</title>
        <authorList>
            <person name="McEvoy S.L."/>
            <person name="Sezen U.U."/>
            <person name="Trouern-Trend A."/>
            <person name="McMahon S.M."/>
            <person name="Schaberg P.G."/>
            <person name="Yang J."/>
            <person name="Wegrzyn J.L."/>
            <person name="Swenson N.G."/>
        </authorList>
    </citation>
    <scope>NUCLEOTIDE SEQUENCE</scope>
    <source>
        <strain evidence="4">91603</strain>
    </source>
</reference>
<reference evidence="4" key="2">
    <citation type="submission" date="2023-02" db="EMBL/GenBank/DDBJ databases">
        <authorList>
            <person name="Swenson N.G."/>
            <person name="Wegrzyn J.L."/>
            <person name="Mcevoy S.L."/>
        </authorList>
    </citation>
    <scope>NUCLEOTIDE SEQUENCE</scope>
    <source>
        <strain evidence="4">91603</strain>
        <tissue evidence="4">Leaf</tissue>
    </source>
</reference>
<evidence type="ECO:0000256" key="1">
    <source>
        <dbReference type="ARBA" id="ARBA00006974"/>
    </source>
</evidence>
<keyword evidence="5" id="KW-1185">Reference proteome</keyword>
<dbReference type="EMBL" id="JAJSOW010000100">
    <property type="protein sequence ID" value="KAI9185367.1"/>
    <property type="molecule type" value="Genomic_DNA"/>
</dbReference>
<dbReference type="AlphaFoldDB" id="A0AAD5J4I5"/>
<organism evidence="4 5">
    <name type="scientific">Acer negundo</name>
    <name type="common">Box elder</name>
    <dbReference type="NCBI Taxonomy" id="4023"/>
    <lineage>
        <taxon>Eukaryota</taxon>
        <taxon>Viridiplantae</taxon>
        <taxon>Streptophyta</taxon>
        <taxon>Embryophyta</taxon>
        <taxon>Tracheophyta</taxon>
        <taxon>Spermatophyta</taxon>
        <taxon>Magnoliopsida</taxon>
        <taxon>eudicotyledons</taxon>
        <taxon>Gunneridae</taxon>
        <taxon>Pentapetalae</taxon>
        <taxon>rosids</taxon>
        <taxon>malvids</taxon>
        <taxon>Sapindales</taxon>
        <taxon>Sapindaceae</taxon>
        <taxon>Hippocastanoideae</taxon>
        <taxon>Acereae</taxon>
        <taxon>Acer</taxon>
    </lineage>
</organism>
<sequence length="129" mass="14860">MAAAKCRRILYPRSDENQDQPIAKKGNIIVYTDDGKRFMVPLEYLSRNVFTELLRMAEEEFGLQSHGANTLPCDSTMFEYVVSLVGGWMPEELEKALLTSILSTKLYTVYTVHHVDKLYTVFSCVYNYM</sequence>
<dbReference type="PANTHER" id="PTHR31175:SF104">
    <property type="entry name" value="SAUR-LIKE AUXIN-RESPONSIVE FAMILY PROTEIN"/>
    <property type="match status" value="1"/>
</dbReference>
<proteinExistence type="inferred from homology"/>
<evidence type="ECO:0000256" key="3">
    <source>
        <dbReference type="ARBA" id="ARBA00022604"/>
    </source>
</evidence>
<dbReference type="Proteomes" id="UP001064489">
    <property type="component" value="Chromosome 3"/>
</dbReference>
<evidence type="ECO:0000313" key="5">
    <source>
        <dbReference type="Proteomes" id="UP001064489"/>
    </source>
</evidence>
<keyword evidence="3" id="KW-0341">Growth regulation</keyword>
<dbReference type="InterPro" id="IPR003676">
    <property type="entry name" value="SAUR_fam"/>
</dbReference>
<dbReference type="Pfam" id="PF02519">
    <property type="entry name" value="Auxin_inducible"/>
    <property type="match status" value="1"/>
</dbReference>
<dbReference type="GO" id="GO:0009733">
    <property type="term" value="P:response to auxin"/>
    <property type="evidence" value="ECO:0007669"/>
    <property type="project" value="InterPro"/>
</dbReference>
<dbReference type="PANTHER" id="PTHR31175">
    <property type="entry name" value="AUXIN-RESPONSIVE FAMILY PROTEIN"/>
    <property type="match status" value="1"/>
</dbReference>
<protein>
    <recommendedName>
        <fullName evidence="6">Small auxin up regulated protein</fullName>
    </recommendedName>
</protein>
<evidence type="ECO:0000313" key="4">
    <source>
        <dbReference type="EMBL" id="KAI9185367.1"/>
    </source>
</evidence>
<evidence type="ECO:0000256" key="2">
    <source>
        <dbReference type="ARBA" id="ARBA00022473"/>
    </source>
</evidence>
<comment type="caution">
    <text evidence="4">The sequence shown here is derived from an EMBL/GenBank/DDBJ whole genome shotgun (WGS) entry which is preliminary data.</text>
</comment>
<keyword evidence="2" id="KW-0217">Developmental protein</keyword>